<sequence>MHRHWRQHHDHAAALGRSGYRRANRVSRPDSRIVRLEPTLLAFERAKPRAWKQTSEGSGRFILMRIARDDVTISLTWERRPDRRPTPRPFCVPADMRRGYALRIDAAVRPEHRSRHRHQDAFPRSGRSACEDPSDLHPEIRDQPDGADDACPLAGRTARGGYALCRRVGAMADIRRAVQESLQMDIKDALVPSDVQTRPA</sequence>
<dbReference type="EMBL" id="JAVAMQ010000003">
    <property type="protein sequence ID" value="MDP5306439.1"/>
    <property type="molecule type" value="Genomic_DNA"/>
</dbReference>
<evidence type="ECO:0000256" key="1">
    <source>
        <dbReference type="SAM" id="MobiDB-lite"/>
    </source>
</evidence>
<feature type="region of interest" description="Disordered" evidence="1">
    <location>
        <begin position="110"/>
        <end position="151"/>
    </location>
</feature>
<name>A0ABT9J9W9_9RHOB</name>
<feature type="region of interest" description="Disordered" evidence="1">
    <location>
        <begin position="1"/>
        <end position="28"/>
    </location>
</feature>
<dbReference type="RefSeq" id="WP_305962287.1">
    <property type="nucleotide sequence ID" value="NZ_JAVAMQ010000003.1"/>
</dbReference>
<proteinExistence type="predicted"/>
<organism evidence="2 3">
    <name type="scientific">Paracoccus spongiarum</name>
    <dbReference type="NCBI Taxonomy" id="3064387"/>
    <lineage>
        <taxon>Bacteria</taxon>
        <taxon>Pseudomonadati</taxon>
        <taxon>Pseudomonadota</taxon>
        <taxon>Alphaproteobacteria</taxon>
        <taxon>Rhodobacterales</taxon>
        <taxon>Paracoccaceae</taxon>
        <taxon>Paracoccus</taxon>
    </lineage>
</organism>
<protein>
    <submittedName>
        <fullName evidence="2">Uncharacterized protein</fullName>
    </submittedName>
</protein>
<gene>
    <name evidence="2" type="ORF">Q5Y72_04980</name>
</gene>
<accession>A0ABT9J9W9</accession>
<evidence type="ECO:0000313" key="2">
    <source>
        <dbReference type="EMBL" id="MDP5306439.1"/>
    </source>
</evidence>
<evidence type="ECO:0000313" key="3">
    <source>
        <dbReference type="Proteomes" id="UP001224997"/>
    </source>
</evidence>
<feature type="compositionally biased region" description="Basic and acidic residues" evidence="1">
    <location>
        <begin position="134"/>
        <end position="144"/>
    </location>
</feature>
<comment type="caution">
    <text evidence="2">The sequence shown here is derived from an EMBL/GenBank/DDBJ whole genome shotgun (WGS) entry which is preliminary data.</text>
</comment>
<keyword evidence="3" id="KW-1185">Reference proteome</keyword>
<reference evidence="2 3" key="1">
    <citation type="submission" date="2023-08" db="EMBL/GenBank/DDBJ databases">
        <authorList>
            <person name="Park J.-S."/>
        </authorList>
    </citation>
    <scope>NUCLEOTIDE SEQUENCE [LARGE SCALE GENOMIC DNA]</scope>
    <source>
        <strain evidence="2 3">2205BS29-5</strain>
    </source>
</reference>
<dbReference type="Proteomes" id="UP001224997">
    <property type="component" value="Unassembled WGS sequence"/>
</dbReference>